<dbReference type="InterPro" id="IPR011463">
    <property type="entry name" value="DUF1569"/>
</dbReference>
<dbReference type="InterPro" id="IPR034660">
    <property type="entry name" value="DinB/YfiT-like"/>
</dbReference>
<proteinExistence type="predicted"/>
<organism evidence="1 2">
    <name type="scientific">Cloacibacterium normanense</name>
    <dbReference type="NCBI Taxonomy" id="237258"/>
    <lineage>
        <taxon>Bacteria</taxon>
        <taxon>Pseudomonadati</taxon>
        <taxon>Bacteroidota</taxon>
        <taxon>Flavobacteriia</taxon>
        <taxon>Flavobacteriales</taxon>
        <taxon>Weeksellaceae</taxon>
    </lineage>
</organism>
<dbReference type="EMBL" id="MKGI01000079">
    <property type="protein sequence ID" value="OEL10165.1"/>
    <property type="molecule type" value="Genomic_DNA"/>
</dbReference>
<dbReference type="AlphaFoldDB" id="A0A1E5UBY3"/>
<dbReference type="Pfam" id="PF07606">
    <property type="entry name" value="DUF1569"/>
    <property type="match status" value="1"/>
</dbReference>
<dbReference type="Gene3D" id="1.20.120.450">
    <property type="entry name" value="dinb family like domain"/>
    <property type="match status" value="1"/>
</dbReference>
<comment type="caution">
    <text evidence="1">The sequence shown here is derived from an EMBL/GenBank/DDBJ whole genome shotgun (WGS) entry which is preliminary data.</text>
</comment>
<keyword evidence="2" id="KW-1185">Reference proteome</keyword>
<name>A0A1E5UBY3_9FLAO</name>
<dbReference type="KEGG" id="cnr:EB819_09260"/>
<protein>
    <submittedName>
        <fullName evidence="1">DinB superfamily protein</fullName>
    </submittedName>
</protein>
<sequence length="155" mass="18070">MMKKIFAQLAEIENLKPFSHKKAPEISEASIGWHLEHSLLVISRILEGLPLSHPEKYQPKFSWAKFMVMTSGYIPRKKGKAPKFTIPTNENFLENIDNYLNSVRENLQMIKNLPSQSYIEHPYFGHLDVKQTLKFLKIHTQHHLKIARDILAKSH</sequence>
<evidence type="ECO:0000313" key="2">
    <source>
        <dbReference type="Proteomes" id="UP000095601"/>
    </source>
</evidence>
<reference evidence="1 2" key="1">
    <citation type="submission" date="2016-09" db="EMBL/GenBank/DDBJ databases">
        <authorList>
            <person name="Capua I."/>
            <person name="De Benedictis P."/>
            <person name="Joannis T."/>
            <person name="Lombin L.H."/>
            <person name="Cattoli G."/>
        </authorList>
    </citation>
    <scope>NUCLEOTIDE SEQUENCE [LARGE SCALE GENOMIC DNA]</scope>
    <source>
        <strain evidence="1 2">NRS-1</strain>
    </source>
</reference>
<dbReference type="SUPFAM" id="SSF109854">
    <property type="entry name" value="DinB/YfiT-like putative metalloenzymes"/>
    <property type="match status" value="1"/>
</dbReference>
<evidence type="ECO:0000313" key="1">
    <source>
        <dbReference type="EMBL" id="OEL10165.1"/>
    </source>
</evidence>
<dbReference type="OrthoDB" id="981199at2"/>
<accession>A0A1E5UBY3</accession>
<dbReference type="Proteomes" id="UP000095601">
    <property type="component" value="Unassembled WGS sequence"/>
</dbReference>
<gene>
    <name evidence="1" type="ORF">BHF72_0859</name>
</gene>
<dbReference type="STRING" id="237258.SAMN04489756_103130"/>
<dbReference type="RefSeq" id="WP_069800726.1">
    <property type="nucleotide sequence ID" value="NZ_CP034157.1"/>
</dbReference>